<proteinExistence type="predicted"/>
<dbReference type="EMBL" id="MU863898">
    <property type="protein sequence ID" value="KAK4202403.1"/>
    <property type="molecule type" value="Genomic_DNA"/>
</dbReference>
<organism evidence="2 3">
    <name type="scientific">Triangularia verruculosa</name>
    <dbReference type="NCBI Taxonomy" id="2587418"/>
    <lineage>
        <taxon>Eukaryota</taxon>
        <taxon>Fungi</taxon>
        <taxon>Dikarya</taxon>
        <taxon>Ascomycota</taxon>
        <taxon>Pezizomycotina</taxon>
        <taxon>Sordariomycetes</taxon>
        <taxon>Sordariomycetidae</taxon>
        <taxon>Sordariales</taxon>
        <taxon>Podosporaceae</taxon>
        <taxon>Triangularia</taxon>
    </lineage>
</organism>
<dbReference type="AlphaFoldDB" id="A0AAN7AWL9"/>
<evidence type="ECO:0000256" key="1">
    <source>
        <dbReference type="SAM" id="MobiDB-lite"/>
    </source>
</evidence>
<reference evidence="2" key="2">
    <citation type="submission" date="2023-05" db="EMBL/GenBank/DDBJ databases">
        <authorList>
            <consortium name="Lawrence Berkeley National Laboratory"/>
            <person name="Steindorff A."/>
            <person name="Hensen N."/>
            <person name="Bonometti L."/>
            <person name="Westerberg I."/>
            <person name="Brannstrom I.O."/>
            <person name="Guillou S."/>
            <person name="Cros-Aarteil S."/>
            <person name="Calhoun S."/>
            <person name="Haridas S."/>
            <person name="Kuo A."/>
            <person name="Mondo S."/>
            <person name="Pangilinan J."/>
            <person name="Riley R."/>
            <person name="Labutti K."/>
            <person name="Andreopoulos B."/>
            <person name="Lipzen A."/>
            <person name="Chen C."/>
            <person name="Yanf M."/>
            <person name="Daum C."/>
            <person name="Ng V."/>
            <person name="Clum A."/>
            <person name="Ohm R."/>
            <person name="Martin F."/>
            <person name="Silar P."/>
            <person name="Natvig D."/>
            <person name="Lalanne C."/>
            <person name="Gautier V."/>
            <person name="Ament-Velasquez S.L."/>
            <person name="Kruys A."/>
            <person name="Hutchinson M.I."/>
            <person name="Powell A.J."/>
            <person name="Barry K."/>
            <person name="Miller A.N."/>
            <person name="Grigoriev I.V."/>
            <person name="Debuchy R."/>
            <person name="Gladieux P."/>
            <person name="Thoren M.H."/>
            <person name="Johannesson H."/>
        </authorList>
    </citation>
    <scope>NUCLEOTIDE SEQUENCE</scope>
    <source>
        <strain evidence="2">CBS 315.58</strain>
    </source>
</reference>
<accession>A0AAN7AWL9</accession>
<protein>
    <submittedName>
        <fullName evidence="2">Uncharacterized protein</fullName>
    </submittedName>
</protein>
<evidence type="ECO:0000313" key="2">
    <source>
        <dbReference type="EMBL" id="KAK4202403.1"/>
    </source>
</evidence>
<evidence type="ECO:0000313" key="3">
    <source>
        <dbReference type="Proteomes" id="UP001303160"/>
    </source>
</evidence>
<reference evidence="2" key="1">
    <citation type="journal article" date="2023" name="Mol. Phylogenet. Evol.">
        <title>Genome-scale phylogeny and comparative genomics of the fungal order Sordariales.</title>
        <authorList>
            <person name="Hensen N."/>
            <person name="Bonometti L."/>
            <person name="Westerberg I."/>
            <person name="Brannstrom I.O."/>
            <person name="Guillou S."/>
            <person name="Cros-Aarteil S."/>
            <person name="Calhoun S."/>
            <person name="Haridas S."/>
            <person name="Kuo A."/>
            <person name="Mondo S."/>
            <person name="Pangilinan J."/>
            <person name="Riley R."/>
            <person name="LaButti K."/>
            <person name="Andreopoulos B."/>
            <person name="Lipzen A."/>
            <person name="Chen C."/>
            <person name="Yan M."/>
            <person name="Daum C."/>
            <person name="Ng V."/>
            <person name="Clum A."/>
            <person name="Steindorff A."/>
            <person name="Ohm R.A."/>
            <person name="Martin F."/>
            <person name="Silar P."/>
            <person name="Natvig D.O."/>
            <person name="Lalanne C."/>
            <person name="Gautier V."/>
            <person name="Ament-Velasquez S.L."/>
            <person name="Kruys A."/>
            <person name="Hutchinson M.I."/>
            <person name="Powell A.J."/>
            <person name="Barry K."/>
            <person name="Miller A.N."/>
            <person name="Grigoriev I.V."/>
            <person name="Debuchy R."/>
            <person name="Gladieux P."/>
            <person name="Hiltunen Thoren M."/>
            <person name="Johannesson H."/>
        </authorList>
    </citation>
    <scope>NUCLEOTIDE SEQUENCE</scope>
    <source>
        <strain evidence="2">CBS 315.58</strain>
    </source>
</reference>
<gene>
    <name evidence="2" type="ORF">QBC40DRAFT_44056</name>
</gene>
<name>A0AAN7AWL9_9PEZI</name>
<dbReference type="Proteomes" id="UP001303160">
    <property type="component" value="Unassembled WGS sequence"/>
</dbReference>
<feature type="compositionally biased region" description="Basic and acidic residues" evidence="1">
    <location>
        <begin position="1"/>
        <end position="11"/>
    </location>
</feature>
<keyword evidence="3" id="KW-1185">Reference proteome</keyword>
<feature type="region of interest" description="Disordered" evidence="1">
    <location>
        <begin position="1"/>
        <end position="20"/>
    </location>
</feature>
<sequence length="149" mass="16944">MRVQHMSHEPHYQQQPLWSGERRVSHVNSSFRGPFLPSISPSALPSASFSQFIRHSSRSPRKPNPSGCASLNGGCPDAMGRHQSHQPLYEHVMRQKYNDPRKLKTWLDATYPLGNYAVKVKDNRWILSLPEPLSDVSIHTNLMIEDCGN</sequence>
<feature type="region of interest" description="Disordered" evidence="1">
    <location>
        <begin position="51"/>
        <end position="82"/>
    </location>
</feature>
<comment type="caution">
    <text evidence="2">The sequence shown here is derived from an EMBL/GenBank/DDBJ whole genome shotgun (WGS) entry which is preliminary data.</text>
</comment>